<proteinExistence type="predicted"/>
<gene>
    <name evidence="1" type="ORF">TVY486_1012000</name>
</gene>
<organism evidence="1">
    <name type="scientific">Trypanosoma vivax (strain Y486)</name>
    <dbReference type="NCBI Taxonomy" id="1055687"/>
    <lineage>
        <taxon>Eukaryota</taxon>
        <taxon>Discoba</taxon>
        <taxon>Euglenozoa</taxon>
        <taxon>Kinetoplastea</taxon>
        <taxon>Metakinetoplastina</taxon>
        <taxon>Trypanosomatida</taxon>
        <taxon>Trypanosomatidae</taxon>
        <taxon>Trypanosoma</taxon>
        <taxon>Duttonella</taxon>
    </lineage>
</organism>
<reference evidence="1" key="1">
    <citation type="journal article" date="2012" name="Proc. Natl. Acad. Sci. U.S.A.">
        <title>Antigenic diversity is generated by distinct evolutionary mechanisms in African trypanosome species.</title>
        <authorList>
            <person name="Jackson A.P."/>
            <person name="Berry A."/>
            <person name="Aslett M."/>
            <person name="Allison H.C."/>
            <person name="Burton P."/>
            <person name="Vavrova-Anderson J."/>
            <person name="Brown R."/>
            <person name="Browne H."/>
            <person name="Corton N."/>
            <person name="Hauser H."/>
            <person name="Gamble J."/>
            <person name="Gilderthorp R."/>
            <person name="Marcello L."/>
            <person name="McQuillan J."/>
            <person name="Otto T.D."/>
            <person name="Quail M.A."/>
            <person name="Sanders M.J."/>
            <person name="van Tonder A."/>
            <person name="Ginger M.L."/>
            <person name="Field M.C."/>
            <person name="Barry J.D."/>
            <person name="Hertz-Fowler C."/>
            <person name="Berriman M."/>
        </authorList>
    </citation>
    <scope>NUCLEOTIDE SEQUENCE</scope>
    <source>
        <strain evidence="1">Y486</strain>
    </source>
</reference>
<dbReference type="OMA" id="KETECAC"/>
<sequence>MLTAEERGTLLDHIAKRVVVAELLNAVSTCGTASRSGAHVTEACFHMQRWERESQCAQWCEKIARDVSLSPEHKHELLKGEVSHARESGTVSILGVLQLTPVFTLAVSLSKLQHGLQAVEHNMASMELAMVYAARGGYKAALKLLRPLCRGSAYDKGTVTLLDELVFLCSLAGSHVQYPVSKIKFQRLLPVAVCIGGGVDDTVRRLTNRLEECVRLGASPSTTFLCRLGAVAVALRLLAKYAEKLHEKQIDRSIVTKIGEASTVNEIQHLKKQMELKISEARAISDERKALARLVHDLMQECEGFLRSSDYKEFGAVWAFAFAKLRWERECEFAGDHRLAKRLMECIHTLPLETPLLSVMVTEARAVLEGAATTPVPRVGELLDVEVPLEVPNFTSQLLFGGCLSNDD</sequence>
<dbReference type="AlphaFoldDB" id="G0U3Z5"/>
<dbReference type="VEuPathDB" id="TriTrypDB:TvY486_1012000"/>
<name>G0U3Z5_TRYVY</name>
<accession>G0U3Z5</accession>
<protein>
    <submittedName>
        <fullName evidence="1">Uncharacterized protein</fullName>
    </submittedName>
</protein>
<dbReference type="EMBL" id="HE573026">
    <property type="protein sequence ID" value="CCC52157.1"/>
    <property type="molecule type" value="Genomic_DNA"/>
</dbReference>
<evidence type="ECO:0000313" key="1">
    <source>
        <dbReference type="EMBL" id="CCC52157.1"/>
    </source>
</evidence>